<sequence length="90" mass="9841">MVERDEPETQATVAADSASFILITEHSLQAGVAEFANRPETKTKTGIRHVCAGKTTPWWTLYPACNVLRFPSAPRTLTAILKGKIQSLSN</sequence>
<reference evidence="1" key="1">
    <citation type="submission" date="2020-07" db="EMBL/GenBank/DDBJ databases">
        <title>Multicomponent nature underlies the extraordinary mechanical properties of spider dragline silk.</title>
        <authorList>
            <person name="Kono N."/>
            <person name="Nakamura H."/>
            <person name="Mori M."/>
            <person name="Yoshida Y."/>
            <person name="Ohtoshi R."/>
            <person name="Malay A.D."/>
            <person name="Moran D.A.P."/>
            <person name="Tomita M."/>
            <person name="Numata K."/>
            <person name="Arakawa K."/>
        </authorList>
    </citation>
    <scope>NUCLEOTIDE SEQUENCE</scope>
</reference>
<accession>A0A8X6GWM3</accession>
<dbReference type="EMBL" id="BMAO01016695">
    <property type="protein sequence ID" value="GFR10505.1"/>
    <property type="molecule type" value="Genomic_DNA"/>
</dbReference>
<comment type="caution">
    <text evidence="1">The sequence shown here is derived from an EMBL/GenBank/DDBJ whole genome shotgun (WGS) entry which is preliminary data.</text>
</comment>
<organism evidence="1 2">
    <name type="scientific">Trichonephila clavata</name>
    <name type="common">Joro spider</name>
    <name type="synonym">Nephila clavata</name>
    <dbReference type="NCBI Taxonomy" id="2740835"/>
    <lineage>
        <taxon>Eukaryota</taxon>
        <taxon>Metazoa</taxon>
        <taxon>Ecdysozoa</taxon>
        <taxon>Arthropoda</taxon>
        <taxon>Chelicerata</taxon>
        <taxon>Arachnida</taxon>
        <taxon>Araneae</taxon>
        <taxon>Araneomorphae</taxon>
        <taxon>Entelegynae</taxon>
        <taxon>Araneoidea</taxon>
        <taxon>Nephilidae</taxon>
        <taxon>Trichonephila</taxon>
    </lineage>
</organism>
<dbReference type="AlphaFoldDB" id="A0A8X6GWM3"/>
<evidence type="ECO:0000313" key="1">
    <source>
        <dbReference type="EMBL" id="GFR10505.1"/>
    </source>
</evidence>
<dbReference type="OrthoDB" id="10424914at2759"/>
<proteinExistence type="predicted"/>
<evidence type="ECO:0000313" key="2">
    <source>
        <dbReference type="Proteomes" id="UP000887116"/>
    </source>
</evidence>
<name>A0A8X6GWM3_TRICU</name>
<gene>
    <name evidence="1" type="ORF">TNCT_714221</name>
</gene>
<keyword evidence="2" id="KW-1185">Reference proteome</keyword>
<dbReference type="Proteomes" id="UP000887116">
    <property type="component" value="Unassembled WGS sequence"/>
</dbReference>
<protein>
    <submittedName>
        <fullName evidence="1">Uncharacterized protein</fullName>
    </submittedName>
</protein>